<dbReference type="Proteomes" id="UP000256964">
    <property type="component" value="Unassembled WGS sequence"/>
</dbReference>
<evidence type="ECO:0000256" key="1">
    <source>
        <dbReference type="SAM" id="MobiDB-lite"/>
    </source>
</evidence>
<gene>
    <name evidence="2" type="ORF">OH76DRAFT_866777</name>
</gene>
<evidence type="ECO:0000313" key="2">
    <source>
        <dbReference type="EMBL" id="RDX55117.1"/>
    </source>
</evidence>
<keyword evidence="3" id="KW-1185">Reference proteome</keyword>
<feature type="region of interest" description="Disordered" evidence="1">
    <location>
        <begin position="60"/>
        <end position="84"/>
    </location>
</feature>
<sequence>MSPVSLLTLYSHPLYIDMSSLSYAPYALTRCRTRRTSDDGGPRVGLLCWVVGVEGLRDVSRGRTGPRTMDPGAPGPGPGPAGRTARMISRAEDLRRKSLARSSPGSPCWLLGSLAPWPPVDPRPGRTHAPLLVARTRGAAGHVRLRVLASTRRLPWLQLPGRRVPPMVCARCIGGTETIQRTWDDIPGRDSAFGIRCTKLEARRRPVRSPDKSITSKAQRRKSTPQPPSSNKH</sequence>
<accession>A0A371DRE6</accession>
<dbReference type="AlphaFoldDB" id="A0A371DRE6"/>
<reference evidence="2 3" key="1">
    <citation type="journal article" date="2018" name="Biotechnol. Biofuels">
        <title>Integrative visual omics of the white-rot fungus Polyporus brumalis exposes the biotechnological potential of its oxidative enzymes for delignifying raw plant biomass.</title>
        <authorList>
            <person name="Miyauchi S."/>
            <person name="Rancon A."/>
            <person name="Drula E."/>
            <person name="Hage H."/>
            <person name="Chaduli D."/>
            <person name="Favel A."/>
            <person name="Grisel S."/>
            <person name="Henrissat B."/>
            <person name="Herpoel-Gimbert I."/>
            <person name="Ruiz-Duenas F.J."/>
            <person name="Chevret D."/>
            <person name="Hainaut M."/>
            <person name="Lin J."/>
            <person name="Wang M."/>
            <person name="Pangilinan J."/>
            <person name="Lipzen A."/>
            <person name="Lesage-Meessen L."/>
            <person name="Navarro D."/>
            <person name="Riley R."/>
            <person name="Grigoriev I.V."/>
            <person name="Zhou S."/>
            <person name="Raouche S."/>
            <person name="Rosso M.N."/>
        </authorList>
    </citation>
    <scope>NUCLEOTIDE SEQUENCE [LARGE SCALE GENOMIC DNA]</scope>
    <source>
        <strain evidence="2 3">BRFM 1820</strain>
    </source>
</reference>
<organism evidence="2 3">
    <name type="scientific">Lentinus brumalis</name>
    <dbReference type="NCBI Taxonomy" id="2498619"/>
    <lineage>
        <taxon>Eukaryota</taxon>
        <taxon>Fungi</taxon>
        <taxon>Dikarya</taxon>
        <taxon>Basidiomycota</taxon>
        <taxon>Agaricomycotina</taxon>
        <taxon>Agaricomycetes</taxon>
        <taxon>Polyporales</taxon>
        <taxon>Polyporaceae</taxon>
        <taxon>Lentinus</taxon>
    </lineage>
</organism>
<protein>
    <submittedName>
        <fullName evidence="2">Uncharacterized protein</fullName>
    </submittedName>
</protein>
<feature type="region of interest" description="Disordered" evidence="1">
    <location>
        <begin position="201"/>
        <end position="233"/>
    </location>
</feature>
<dbReference type="EMBL" id="KZ857383">
    <property type="protein sequence ID" value="RDX55117.1"/>
    <property type="molecule type" value="Genomic_DNA"/>
</dbReference>
<proteinExistence type="predicted"/>
<evidence type="ECO:0000313" key="3">
    <source>
        <dbReference type="Proteomes" id="UP000256964"/>
    </source>
</evidence>
<feature type="compositionally biased region" description="Basic and acidic residues" evidence="1">
    <location>
        <begin position="201"/>
        <end position="211"/>
    </location>
</feature>
<name>A0A371DRE6_9APHY</name>